<evidence type="ECO:0000256" key="8">
    <source>
        <dbReference type="SAM" id="Phobius"/>
    </source>
</evidence>
<protein>
    <recommendedName>
        <fullName evidence="11">Urea-proton symporter DUR3</fullName>
    </recommendedName>
</protein>
<evidence type="ECO:0000256" key="7">
    <source>
        <dbReference type="RuleBase" id="RU362091"/>
    </source>
</evidence>
<keyword evidence="10" id="KW-1185">Reference proteome</keyword>
<evidence type="ECO:0000256" key="4">
    <source>
        <dbReference type="ARBA" id="ARBA00022692"/>
    </source>
</evidence>
<reference evidence="9" key="1">
    <citation type="submission" date="2022-03" db="EMBL/GenBank/DDBJ databases">
        <authorList>
            <person name="Martin C."/>
        </authorList>
    </citation>
    <scope>NUCLEOTIDE SEQUENCE</scope>
</reference>
<dbReference type="Proteomes" id="UP000749559">
    <property type="component" value="Unassembled WGS sequence"/>
</dbReference>
<feature type="transmembrane region" description="Helical" evidence="8">
    <location>
        <begin position="675"/>
        <end position="697"/>
    </location>
</feature>
<feature type="transmembrane region" description="Helical" evidence="8">
    <location>
        <begin position="526"/>
        <end position="544"/>
    </location>
</feature>
<evidence type="ECO:0000256" key="1">
    <source>
        <dbReference type="ARBA" id="ARBA00004141"/>
    </source>
</evidence>
<feature type="transmembrane region" description="Helical" evidence="8">
    <location>
        <begin position="596"/>
        <end position="618"/>
    </location>
</feature>
<keyword evidence="6 8" id="KW-0472">Membrane</keyword>
<dbReference type="EMBL" id="CAIIXF020000002">
    <property type="protein sequence ID" value="CAH1777539.1"/>
    <property type="molecule type" value="Genomic_DNA"/>
</dbReference>
<sequence length="774" mass="84778">MYITKLVLQCFYLRRVIHGVQPTIELRDGILLILGFGLFSVLIAITFHCIRKYVYGDASNVDTSFDAGGKVSLGMTATVIVSQMTWAATLLQSTTFAVKFGISGAFWYGSAATIQLFTLANLSIQLKTKAPGAKTFLQVMRARFGGPTHIVFCVFAVITNILITMMLLLGGSVVLTSLIRDLSIELTCMILAAVIGSYTLIGGLGATFYVSFFNTTLVFVFLIVTVTEVFLKSPSEIETLNLAYGSSDIIYDYLQNTTGPDGNLEGSYVTIVSSGGLMFGVIIVILGFSSELGDQAFWQSSVAAKPGHGSVWGFFAAGITWFSIPFTLATAIGLAYIAIEGSQGTPILSNNELEQGLAVPVVAQAILGKTGEYLTLIAILMAIMSTGSGEVVAVASIIVYDIYQPYINPFRKNLQVDECILCGKQKPADAKNTGHDIAFTDGKEDTNVCTCMPVVECIECADDKDMRSNKKSELGVRKPYRCRVHGLYKQYQDELLNFKSWCILWVTLFMIPLVLFAHWVGLVLGWLYAFSGIIIGGVVFPLVMSVSWSKVTTAGMLSGVLSGCLCGIPVWLGIASTYEGGLGTFIANTGREVPMLVGNCISIGLSGLVSVIVSLCTLDWKRFDEKKEWEKLRNIENPLHPWYVKYARGFGMKGDLKSKFVRPTQKMIKDHFKPLRITAIVAGVILSIGYVIIWPAVMVPFEVLTKREFHHWTNFSMAYAFIAAAFIIILPLVQEIYLIGGKIRKNRKPREKGEEKQNVGRVNKGYVADSNTSL</sequence>
<evidence type="ECO:0000313" key="10">
    <source>
        <dbReference type="Proteomes" id="UP000749559"/>
    </source>
</evidence>
<organism evidence="9 10">
    <name type="scientific">Owenia fusiformis</name>
    <name type="common">Polychaete worm</name>
    <dbReference type="NCBI Taxonomy" id="6347"/>
    <lineage>
        <taxon>Eukaryota</taxon>
        <taxon>Metazoa</taxon>
        <taxon>Spiralia</taxon>
        <taxon>Lophotrochozoa</taxon>
        <taxon>Annelida</taxon>
        <taxon>Polychaeta</taxon>
        <taxon>Sedentaria</taxon>
        <taxon>Canalipalpata</taxon>
        <taxon>Sabellida</taxon>
        <taxon>Oweniida</taxon>
        <taxon>Oweniidae</taxon>
        <taxon>Owenia</taxon>
    </lineage>
</organism>
<dbReference type="Gene3D" id="1.20.1730.10">
    <property type="entry name" value="Sodium/glucose cotransporter"/>
    <property type="match status" value="1"/>
</dbReference>
<keyword evidence="5 8" id="KW-1133">Transmembrane helix</keyword>
<dbReference type="Pfam" id="PF00474">
    <property type="entry name" value="SSF"/>
    <property type="match status" value="1"/>
</dbReference>
<feature type="transmembrane region" description="Helical" evidence="8">
    <location>
        <begin position="311"/>
        <end position="339"/>
    </location>
</feature>
<evidence type="ECO:0000256" key="2">
    <source>
        <dbReference type="ARBA" id="ARBA00006434"/>
    </source>
</evidence>
<name>A0A8S4N9R2_OWEFU</name>
<evidence type="ECO:0008006" key="11">
    <source>
        <dbReference type="Google" id="ProtNLM"/>
    </source>
</evidence>
<dbReference type="AlphaFoldDB" id="A0A8S4N9R2"/>
<comment type="caution">
    <text evidence="9">The sequence shown here is derived from an EMBL/GenBank/DDBJ whole genome shotgun (WGS) entry which is preliminary data.</text>
</comment>
<comment type="subcellular location">
    <subcellularLocation>
        <location evidence="1">Membrane</location>
        <topology evidence="1">Multi-pass membrane protein</topology>
    </subcellularLocation>
</comment>
<dbReference type="PROSITE" id="PS50283">
    <property type="entry name" value="NA_SOLUT_SYMP_3"/>
    <property type="match status" value="1"/>
</dbReference>
<dbReference type="OrthoDB" id="10049971at2759"/>
<keyword evidence="3" id="KW-0813">Transport</keyword>
<dbReference type="InterPro" id="IPR038377">
    <property type="entry name" value="Na/Glc_symporter_sf"/>
</dbReference>
<dbReference type="GO" id="GO:0005886">
    <property type="term" value="C:plasma membrane"/>
    <property type="evidence" value="ECO:0007669"/>
    <property type="project" value="TreeGrafter"/>
</dbReference>
<feature type="transmembrane region" description="Helical" evidence="8">
    <location>
        <begin position="717"/>
        <end position="740"/>
    </location>
</feature>
<feature type="transmembrane region" description="Helical" evidence="8">
    <location>
        <begin position="268"/>
        <end position="290"/>
    </location>
</feature>
<feature type="transmembrane region" description="Helical" evidence="8">
    <location>
        <begin position="150"/>
        <end position="170"/>
    </location>
</feature>
<feature type="transmembrane region" description="Helical" evidence="8">
    <location>
        <begin position="105"/>
        <end position="124"/>
    </location>
</feature>
<evidence type="ECO:0000256" key="6">
    <source>
        <dbReference type="ARBA" id="ARBA00023136"/>
    </source>
</evidence>
<feature type="transmembrane region" description="Helical" evidence="8">
    <location>
        <begin position="501"/>
        <end position="520"/>
    </location>
</feature>
<dbReference type="PANTHER" id="PTHR46154">
    <property type="match status" value="1"/>
</dbReference>
<feature type="transmembrane region" description="Helical" evidence="8">
    <location>
        <begin position="556"/>
        <end position="576"/>
    </location>
</feature>
<feature type="transmembrane region" description="Helical" evidence="8">
    <location>
        <begin position="208"/>
        <end position="231"/>
    </location>
</feature>
<proteinExistence type="inferred from homology"/>
<dbReference type="InterPro" id="IPR031155">
    <property type="entry name" value="DUR"/>
</dbReference>
<dbReference type="GO" id="GO:0015204">
    <property type="term" value="F:urea transmembrane transporter activity"/>
    <property type="evidence" value="ECO:0007669"/>
    <property type="project" value="InterPro"/>
</dbReference>
<dbReference type="CDD" id="cd11476">
    <property type="entry name" value="SLC5sbd_DUR3"/>
    <property type="match status" value="1"/>
</dbReference>
<feature type="transmembrane region" description="Helical" evidence="8">
    <location>
        <begin position="182"/>
        <end position="201"/>
    </location>
</feature>
<evidence type="ECO:0000256" key="5">
    <source>
        <dbReference type="ARBA" id="ARBA00022989"/>
    </source>
</evidence>
<evidence type="ECO:0000256" key="3">
    <source>
        <dbReference type="ARBA" id="ARBA00022448"/>
    </source>
</evidence>
<keyword evidence="4 8" id="KW-0812">Transmembrane</keyword>
<feature type="transmembrane region" description="Helical" evidence="8">
    <location>
        <begin position="376"/>
        <end position="403"/>
    </location>
</feature>
<comment type="similarity">
    <text evidence="2 7">Belongs to the sodium:solute symporter (SSF) (TC 2.A.21) family.</text>
</comment>
<evidence type="ECO:0000313" key="9">
    <source>
        <dbReference type="EMBL" id="CAH1777539.1"/>
    </source>
</evidence>
<dbReference type="InterPro" id="IPR001734">
    <property type="entry name" value="Na/solute_symporter"/>
</dbReference>
<feature type="transmembrane region" description="Helical" evidence="8">
    <location>
        <begin position="29"/>
        <end position="50"/>
    </location>
</feature>
<accession>A0A8S4N9R2</accession>
<feature type="transmembrane region" description="Helical" evidence="8">
    <location>
        <begin position="71"/>
        <end position="93"/>
    </location>
</feature>
<gene>
    <name evidence="9" type="ORF">OFUS_LOCUS4567</name>
</gene>
<dbReference type="PANTHER" id="PTHR46154:SF4">
    <property type="entry name" value="UREA ACTIVE TRANSPORTER"/>
    <property type="match status" value="1"/>
</dbReference>